<feature type="transmembrane region" description="Helical" evidence="8">
    <location>
        <begin position="21"/>
        <end position="39"/>
    </location>
</feature>
<evidence type="ECO:0000256" key="4">
    <source>
        <dbReference type="ARBA" id="ARBA00022475"/>
    </source>
</evidence>
<evidence type="ECO:0000256" key="6">
    <source>
        <dbReference type="ARBA" id="ARBA00022989"/>
    </source>
</evidence>
<dbReference type="InterPro" id="IPR047817">
    <property type="entry name" value="ABC2_TM_bact-type"/>
</dbReference>
<evidence type="ECO:0000256" key="3">
    <source>
        <dbReference type="ARBA" id="ARBA00022448"/>
    </source>
</evidence>
<dbReference type="PANTHER" id="PTHR30294">
    <property type="entry name" value="MEMBRANE COMPONENT OF ABC TRANSPORTER YHHJ-RELATED"/>
    <property type="match status" value="1"/>
</dbReference>
<dbReference type="KEGG" id="esi:Exig_0967"/>
<keyword evidence="3" id="KW-0813">Transport</keyword>
<accession>B1YLW4</accession>
<evidence type="ECO:0000256" key="8">
    <source>
        <dbReference type="SAM" id="Phobius"/>
    </source>
</evidence>
<feature type="transmembrane region" description="Helical" evidence="8">
    <location>
        <begin position="183"/>
        <end position="205"/>
    </location>
</feature>
<proteinExistence type="inferred from homology"/>
<reference evidence="11" key="3">
    <citation type="submission" date="2008-04" db="EMBL/GenBank/DDBJ databases">
        <title>Complete sequence of chromosome of Exiguobacterium sibiricum 255-15.</title>
        <authorList>
            <consortium name="US DOE Joint Genome Institute"/>
            <person name="Copeland A."/>
            <person name="Lucas S."/>
            <person name="Lapidus A."/>
            <person name="Glavina del Rio T."/>
            <person name="Dalin E."/>
            <person name="Tice H."/>
            <person name="Bruce D."/>
            <person name="Goodwin L."/>
            <person name="Pitluck S."/>
            <person name="Kiss H."/>
            <person name="Chertkov O."/>
            <person name="Monk C."/>
            <person name="Brettin T."/>
            <person name="Detter J.C."/>
            <person name="Han C."/>
            <person name="Kuske C.R."/>
            <person name="Schmutz J."/>
            <person name="Larimer F."/>
            <person name="Land M."/>
            <person name="Hauser L."/>
            <person name="Kyrpides N."/>
            <person name="Mikhailova N."/>
            <person name="Vishnivetskaya T."/>
            <person name="Rodrigues D.F."/>
            <person name="Gilichinsky D."/>
            <person name="Tiedje J."/>
            <person name="Richardson P."/>
        </authorList>
    </citation>
    <scope>NUCLEOTIDE SEQUENCE [LARGE SCALE GENOMIC DNA]</scope>
    <source>
        <strain evidence="11">DSM 17290 / CIP 109462 / JCM 13490 / 255-15</strain>
    </source>
</reference>
<feature type="domain" description="ABC transmembrane type-2" evidence="9">
    <location>
        <begin position="135"/>
        <end position="373"/>
    </location>
</feature>
<evidence type="ECO:0000256" key="5">
    <source>
        <dbReference type="ARBA" id="ARBA00022692"/>
    </source>
</evidence>
<dbReference type="RefSeq" id="WP_012369871.1">
    <property type="nucleotide sequence ID" value="NC_010556.1"/>
</dbReference>
<comment type="subcellular location">
    <subcellularLocation>
        <location evidence="1">Cell membrane</location>
        <topology evidence="1">Multi-pass membrane protein</topology>
    </subcellularLocation>
</comment>
<name>B1YLW4_EXIS2</name>
<reference evidence="10 11" key="1">
    <citation type="journal article" date="2006" name="Extremophiles">
        <title>Characterization of Exiguobacterium isolates from the Siberian permafrost. Description of Exiguobacterium sibiricum sp. nov.</title>
        <authorList>
            <person name="Rodrigues D.F."/>
            <person name="Goris J."/>
            <person name="Vishnivetskaya T."/>
            <person name="Gilichinsky D."/>
            <person name="Thomashow M.F."/>
            <person name="Tiedje J.M."/>
        </authorList>
    </citation>
    <scope>NUCLEOTIDE SEQUENCE [LARGE SCALE GENOMIC DNA]</scope>
    <source>
        <strain evidence="11">DSM 17290 / CIP 109462 / JCM 13490 / 255-15</strain>
    </source>
</reference>
<dbReference type="PANTHER" id="PTHR30294:SF38">
    <property type="entry name" value="TRANSPORT PERMEASE PROTEIN"/>
    <property type="match status" value="1"/>
</dbReference>
<dbReference type="EMBL" id="CP001022">
    <property type="protein sequence ID" value="ACB60447.1"/>
    <property type="molecule type" value="Genomic_DNA"/>
</dbReference>
<dbReference type="Proteomes" id="UP000001681">
    <property type="component" value="Chromosome"/>
</dbReference>
<feature type="transmembrane region" description="Helical" evidence="8">
    <location>
        <begin position="261"/>
        <end position="285"/>
    </location>
</feature>
<comment type="similarity">
    <text evidence="2">Belongs to the ABC-2 integral membrane protein family.</text>
</comment>
<dbReference type="STRING" id="262543.Exig_0967"/>
<keyword evidence="11" id="KW-1185">Reference proteome</keyword>
<dbReference type="AlphaFoldDB" id="B1YLW4"/>
<reference evidence="10 11" key="2">
    <citation type="journal article" date="2008" name="BMC Genomics">
        <title>Architecture of thermal adaptation in an Exiguobacterium sibiricum strain isolated from 3 million year old permafrost: a genome and transcriptome approach.</title>
        <authorList>
            <person name="Rodrigues D.F."/>
            <person name="Ivanova N."/>
            <person name="He Z."/>
            <person name="Huebner M."/>
            <person name="Zhou J."/>
            <person name="Tiedje J.M."/>
        </authorList>
    </citation>
    <scope>NUCLEOTIDE SEQUENCE [LARGE SCALE GENOMIC DNA]</scope>
    <source>
        <strain evidence="11">DSM 17290 / CIP 109462 / JCM 13490 / 255-15</strain>
    </source>
</reference>
<dbReference type="Pfam" id="PF12698">
    <property type="entry name" value="ABC2_membrane_3"/>
    <property type="match status" value="1"/>
</dbReference>
<dbReference type="GO" id="GO:0005886">
    <property type="term" value="C:plasma membrane"/>
    <property type="evidence" value="ECO:0007669"/>
    <property type="project" value="UniProtKB-SubCell"/>
</dbReference>
<gene>
    <name evidence="10" type="ordered locus">Exig_0967</name>
</gene>
<evidence type="ECO:0000256" key="1">
    <source>
        <dbReference type="ARBA" id="ARBA00004651"/>
    </source>
</evidence>
<keyword evidence="7 8" id="KW-0472">Membrane</keyword>
<feature type="transmembrane region" description="Helical" evidence="8">
    <location>
        <begin position="226"/>
        <end position="249"/>
    </location>
</feature>
<sequence length="376" mass="41823">MQTLTVAERVISQIFRDKRTIAMMFLAPLFVLFLLSTILGSSSDDVTIGTVDLPASFQDTLKTKTDTRTFTDRATGVTAMKDREIDSLITFQQNQPQILIEGGDISKNVAALQVIQETLITIQGQQTSAANTKLTAAVKQLQQQLTQLTNQTFETPQPVAPAVTKPDIQFLYGNPDAELFDQIAPALMGFFIFLFVFIIAGVSFLRERSSGTLERTLATPLKRSSIVFGYFVGFFLFVTIQTILIQLFIVNVLDVTQQGNYFLLLFVNLLTASVALSLGLLLSSFSRTEFQLIQFIPLAIVPQIFFSGLFDLSDAPLWVEVINRLMPLTYAAHALQNIMTRGYGLQDIWVDLVVLAGFVVLFVALNMRALKKQRPV</sequence>
<dbReference type="HOGENOM" id="CLU_039483_7_0_9"/>
<organism evidence="10 11">
    <name type="scientific">Exiguobacterium sibiricum (strain DSM 17290 / CCUG 55495 / CIP 109462 / JCM 13490 / 255-15)</name>
    <dbReference type="NCBI Taxonomy" id="262543"/>
    <lineage>
        <taxon>Bacteria</taxon>
        <taxon>Bacillati</taxon>
        <taxon>Bacillota</taxon>
        <taxon>Bacilli</taxon>
        <taxon>Bacillales</taxon>
        <taxon>Bacillales Family XII. Incertae Sedis</taxon>
        <taxon>Exiguobacterium</taxon>
    </lineage>
</organism>
<dbReference type="GO" id="GO:0140359">
    <property type="term" value="F:ABC-type transporter activity"/>
    <property type="evidence" value="ECO:0007669"/>
    <property type="project" value="InterPro"/>
</dbReference>
<protein>
    <submittedName>
        <fullName evidence="10">ABC-2 type transporter</fullName>
    </submittedName>
</protein>
<dbReference type="InterPro" id="IPR013525">
    <property type="entry name" value="ABC2_TM"/>
</dbReference>
<evidence type="ECO:0000256" key="7">
    <source>
        <dbReference type="ARBA" id="ARBA00023136"/>
    </source>
</evidence>
<dbReference type="PROSITE" id="PS51012">
    <property type="entry name" value="ABC_TM2"/>
    <property type="match status" value="1"/>
</dbReference>
<evidence type="ECO:0000256" key="2">
    <source>
        <dbReference type="ARBA" id="ARBA00007783"/>
    </source>
</evidence>
<dbReference type="eggNOG" id="COG0842">
    <property type="taxonomic scope" value="Bacteria"/>
</dbReference>
<evidence type="ECO:0000313" key="11">
    <source>
        <dbReference type="Proteomes" id="UP000001681"/>
    </source>
</evidence>
<evidence type="ECO:0000259" key="9">
    <source>
        <dbReference type="PROSITE" id="PS51012"/>
    </source>
</evidence>
<feature type="transmembrane region" description="Helical" evidence="8">
    <location>
        <begin position="292"/>
        <end position="310"/>
    </location>
</feature>
<keyword evidence="5 8" id="KW-0812">Transmembrane</keyword>
<feature type="transmembrane region" description="Helical" evidence="8">
    <location>
        <begin position="348"/>
        <end position="367"/>
    </location>
</feature>
<evidence type="ECO:0000313" key="10">
    <source>
        <dbReference type="EMBL" id="ACB60447.1"/>
    </source>
</evidence>
<dbReference type="OrthoDB" id="9776218at2"/>
<dbReference type="InterPro" id="IPR051449">
    <property type="entry name" value="ABC-2_transporter_component"/>
</dbReference>
<keyword evidence="4" id="KW-1003">Cell membrane</keyword>
<keyword evidence="6 8" id="KW-1133">Transmembrane helix</keyword>